<dbReference type="PANTHER" id="PTHR43433:SF5">
    <property type="entry name" value="AB HYDROLASE-1 DOMAIN-CONTAINING PROTEIN"/>
    <property type="match status" value="1"/>
</dbReference>
<dbReference type="Proteomes" id="UP000235786">
    <property type="component" value="Unassembled WGS sequence"/>
</dbReference>
<name>A0A2J6R0M0_HYAVF</name>
<gene>
    <name evidence="2" type="ORF">L207DRAFT_518936</name>
</gene>
<dbReference type="PANTHER" id="PTHR43433">
    <property type="entry name" value="HYDROLASE, ALPHA/BETA FOLD FAMILY PROTEIN"/>
    <property type="match status" value="1"/>
</dbReference>
<dbReference type="STRING" id="1149755.A0A2J6R0M0"/>
<keyword evidence="3" id="KW-1185">Reference proteome</keyword>
<dbReference type="InterPro" id="IPR050471">
    <property type="entry name" value="AB_hydrolase"/>
</dbReference>
<dbReference type="Gene3D" id="3.40.50.1820">
    <property type="entry name" value="alpha/beta hydrolase"/>
    <property type="match status" value="1"/>
</dbReference>
<dbReference type="SUPFAM" id="SSF53474">
    <property type="entry name" value="alpha/beta-Hydrolases"/>
    <property type="match status" value="1"/>
</dbReference>
<proteinExistence type="predicted"/>
<reference evidence="2 3" key="1">
    <citation type="submission" date="2016-04" db="EMBL/GenBank/DDBJ databases">
        <title>A degradative enzymes factory behind the ericoid mycorrhizal symbiosis.</title>
        <authorList>
            <consortium name="DOE Joint Genome Institute"/>
            <person name="Martino E."/>
            <person name="Morin E."/>
            <person name="Grelet G."/>
            <person name="Kuo A."/>
            <person name="Kohler A."/>
            <person name="Daghino S."/>
            <person name="Barry K."/>
            <person name="Choi C."/>
            <person name="Cichocki N."/>
            <person name="Clum A."/>
            <person name="Copeland A."/>
            <person name="Hainaut M."/>
            <person name="Haridas S."/>
            <person name="Labutti K."/>
            <person name="Lindquist E."/>
            <person name="Lipzen A."/>
            <person name="Khouja H.-R."/>
            <person name="Murat C."/>
            <person name="Ohm R."/>
            <person name="Olson A."/>
            <person name="Spatafora J."/>
            <person name="Veneault-Fourrey C."/>
            <person name="Henrissat B."/>
            <person name="Grigoriev I."/>
            <person name="Martin F."/>
            <person name="Perotto S."/>
        </authorList>
    </citation>
    <scope>NUCLEOTIDE SEQUENCE [LARGE SCALE GENOMIC DNA]</scope>
    <source>
        <strain evidence="2 3">F</strain>
    </source>
</reference>
<evidence type="ECO:0000313" key="3">
    <source>
        <dbReference type="Proteomes" id="UP000235786"/>
    </source>
</evidence>
<dbReference type="GO" id="GO:0004806">
    <property type="term" value="F:triacylglycerol lipase activity"/>
    <property type="evidence" value="ECO:0007669"/>
    <property type="project" value="TreeGrafter"/>
</dbReference>
<dbReference type="Pfam" id="PF00561">
    <property type="entry name" value="Abhydrolase_1"/>
    <property type="match status" value="1"/>
</dbReference>
<protein>
    <submittedName>
        <fullName evidence="2">Abhydrolase</fullName>
    </submittedName>
</protein>
<feature type="domain" description="AB hydrolase-1" evidence="1">
    <location>
        <begin position="20"/>
        <end position="160"/>
    </location>
</feature>
<dbReference type="GO" id="GO:0046503">
    <property type="term" value="P:glycerolipid catabolic process"/>
    <property type="evidence" value="ECO:0007669"/>
    <property type="project" value="TreeGrafter"/>
</dbReference>
<dbReference type="EMBL" id="KZ613960">
    <property type="protein sequence ID" value="PMD32068.1"/>
    <property type="molecule type" value="Genomic_DNA"/>
</dbReference>
<keyword evidence="2" id="KW-0378">Hydrolase</keyword>
<accession>A0A2J6R0M0</accession>
<dbReference type="AlphaFoldDB" id="A0A2J6R0M0"/>
<organism evidence="2 3">
    <name type="scientific">Hyaloscypha variabilis (strain UAMH 11265 / GT02V1 / F)</name>
    <name type="common">Meliniomyces variabilis</name>
    <dbReference type="NCBI Taxonomy" id="1149755"/>
    <lineage>
        <taxon>Eukaryota</taxon>
        <taxon>Fungi</taxon>
        <taxon>Dikarya</taxon>
        <taxon>Ascomycota</taxon>
        <taxon>Pezizomycotina</taxon>
        <taxon>Leotiomycetes</taxon>
        <taxon>Helotiales</taxon>
        <taxon>Hyaloscyphaceae</taxon>
        <taxon>Hyaloscypha</taxon>
        <taxon>Hyaloscypha variabilis</taxon>
    </lineage>
</organism>
<evidence type="ECO:0000313" key="2">
    <source>
        <dbReference type="EMBL" id="PMD32068.1"/>
    </source>
</evidence>
<sequence length="273" mass="30006">MPTLDVPGAHLYYETFGRGPLLLFIQGAEGRGSVFHDVAKFLSSYYTVACWDRRGYSLSFLVGPQELSSRMYTDADDAQRLITHLSPDAPANVFGSSSGAVVAQHLLARHPDSVKSVIAFEPPCFTVLPQQFASQAAGLLQQIYDTYRARGPQTAMEIFADTLGLPEEAHAMKSCMDSTKDDETRANTMFWFEFELLQYTSGPVPLDKLNAYQEKYIPAAGVDSGDGPTVGPVAIIAQRLGKEIVRFPGGHIGYMVRPMEFAKTLREMLKPGV</sequence>
<dbReference type="InterPro" id="IPR000073">
    <property type="entry name" value="AB_hydrolase_1"/>
</dbReference>
<dbReference type="OrthoDB" id="408373at2759"/>
<evidence type="ECO:0000259" key="1">
    <source>
        <dbReference type="Pfam" id="PF00561"/>
    </source>
</evidence>
<dbReference type="InterPro" id="IPR029058">
    <property type="entry name" value="AB_hydrolase_fold"/>
</dbReference>